<sequence length="701" mass="80953">MTHYQDFGDDDDDWTIITIYITTVMTGHRKEKDIKTKNKYHHHHHHHIILTNIYKYNINNFLRCLNQNRSNGGLWEKTRYLDLQLQDTTIVEEIEIEMVIQNTPTDIISPKEQPQPQPQPLQFKELWSATSASASTMPFICRSTLITQYYQANWNLTDYLWPCSYSSRAVPLIPMDSQCAAAIAMSLQNKVEDLIGVCDPTEYFHKRSILIDEIVDLATKYRHRSNLKFIMSYVKYTHIPAIYKYTKYIEDIHYCENKDLNQTPCLNLNDCFNSFTSSVLSNVTWGEIDGCRVVCAGGAVLGSLTHQSESFYIELMDQIPGFSRRNYNFAYDGICGTSQCMRRIEPNTRFDLDGFTEIDLPKLVKPNFTYHGWEQLDTFIDLHVCTQPKSVVNIGVECYQCALATLFVVCSVAQQEAIRPVVMWHGMGDTCCYPFSMGRIKQMIEEKIPGIFVYSIEIGDSITDDEFNGFFKNVNTQVDMVCDMLKKNENLTNGFNAIGFSQGGQFLRAYVERCNDPPVYNLLSVGGQHQGVYGMPRCPGTNGTLCNMARELLNLGVYEEFVQEHLVQAEYWQDPINYQEYLDKSVFLADINNAGPTKNETYKKNLITLNEFVLVQFTEDTMVVPRESEWFGFYQLGQAKTVIPMEQTDLYTEDWIGMKYLDGEGRVTQIPCVGDHLQFTDQWFYEYMIPYMNNTITAEFY</sequence>
<dbReference type="AlphaFoldDB" id="F4PRM6"/>
<evidence type="ECO:0000256" key="6">
    <source>
        <dbReference type="ARBA" id="ARBA00023157"/>
    </source>
</evidence>
<dbReference type="KEGG" id="dfa:DFA_01247"/>
<keyword evidence="4" id="KW-0732">Signal</keyword>
<dbReference type="InterPro" id="IPR029058">
    <property type="entry name" value="AB_hydrolase_fold"/>
</dbReference>
<evidence type="ECO:0000256" key="8">
    <source>
        <dbReference type="ARBA" id="ARBA00031934"/>
    </source>
</evidence>
<keyword evidence="10" id="KW-1185">Reference proteome</keyword>
<dbReference type="Proteomes" id="UP000007797">
    <property type="component" value="Unassembled WGS sequence"/>
</dbReference>
<dbReference type="STRING" id="1054147.F4PRM6"/>
<evidence type="ECO:0000256" key="5">
    <source>
        <dbReference type="ARBA" id="ARBA00022801"/>
    </source>
</evidence>
<organism evidence="9 10">
    <name type="scientific">Cavenderia fasciculata</name>
    <name type="common">Slime mold</name>
    <name type="synonym">Dictyostelium fasciculatum</name>
    <dbReference type="NCBI Taxonomy" id="261658"/>
    <lineage>
        <taxon>Eukaryota</taxon>
        <taxon>Amoebozoa</taxon>
        <taxon>Evosea</taxon>
        <taxon>Eumycetozoa</taxon>
        <taxon>Dictyostelia</taxon>
        <taxon>Acytosteliales</taxon>
        <taxon>Cavenderiaceae</taxon>
        <taxon>Cavenderia</taxon>
    </lineage>
</organism>
<dbReference type="OrthoDB" id="10263094at2759"/>
<dbReference type="Gene3D" id="3.40.50.1820">
    <property type="entry name" value="alpha/beta hydrolase"/>
    <property type="match status" value="1"/>
</dbReference>
<evidence type="ECO:0000256" key="2">
    <source>
        <dbReference type="ARBA" id="ARBA00012423"/>
    </source>
</evidence>
<dbReference type="SUPFAM" id="SSF53474">
    <property type="entry name" value="alpha/beta-Hydrolases"/>
    <property type="match status" value="1"/>
</dbReference>
<dbReference type="RefSeq" id="XP_004359216.1">
    <property type="nucleotide sequence ID" value="XM_004359159.1"/>
</dbReference>
<dbReference type="EMBL" id="GL883010">
    <property type="protein sequence ID" value="EGG21366.1"/>
    <property type="molecule type" value="Genomic_DNA"/>
</dbReference>
<evidence type="ECO:0000256" key="1">
    <source>
        <dbReference type="ARBA" id="ARBA00010758"/>
    </source>
</evidence>
<dbReference type="GO" id="GO:0005764">
    <property type="term" value="C:lysosome"/>
    <property type="evidence" value="ECO:0007669"/>
    <property type="project" value="TreeGrafter"/>
</dbReference>
<proteinExistence type="inferred from homology"/>
<dbReference type="GeneID" id="14873519"/>
<keyword evidence="7" id="KW-0325">Glycoprotein</keyword>
<keyword evidence="6" id="KW-1015">Disulfide bond</keyword>
<reference evidence="10" key="1">
    <citation type="journal article" date="2011" name="Genome Res.">
        <title>Phylogeny-wide analysis of social amoeba genomes highlights ancient origins for complex intercellular communication.</title>
        <authorList>
            <person name="Heidel A.J."/>
            <person name="Lawal H.M."/>
            <person name="Felder M."/>
            <person name="Schilde C."/>
            <person name="Helps N.R."/>
            <person name="Tunggal B."/>
            <person name="Rivero F."/>
            <person name="John U."/>
            <person name="Schleicher M."/>
            <person name="Eichinger L."/>
            <person name="Platzer M."/>
            <person name="Noegel A.A."/>
            <person name="Schaap P."/>
            <person name="Gloeckner G."/>
        </authorList>
    </citation>
    <scope>NUCLEOTIDE SEQUENCE [LARGE SCALE GENOMIC DNA]</scope>
    <source>
        <strain evidence="10">SH3</strain>
    </source>
</reference>
<dbReference type="FunFam" id="3.40.50.1820:FF:000107">
    <property type="entry name" value="Palmitoyl-protein thioesterase 1"/>
    <property type="match status" value="1"/>
</dbReference>
<evidence type="ECO:0000313" key="9">
    <source>
        <dbReference type="EMBL" id="EGG21366.1"/>
    </source>
</evidence>
<dbReference type="EC" id="3.1.2.22" evidence="2"/>
<dbReference type="GlyCosmos" id="F4PRM6">
    <property type="glycosylation" value="1 site, No reported glycans"/>
</dbReference>
<gene>
    <name evidence="9" type="primary">ppt1</name>
    <name evidence="9" type="ORF">DFA_01247</name>
</gene>
<protein>
    <recommendedName>
        <fullName evidence="3">Palmitoyl-protein thioesterase 1</fullName>
        <ecNumber evidence="2">3.1.2.22</ecNumber>
    </recommendedName>
    <alternativeName>
        <fullName evidence="8">Palmitoyl-protein hydrolase 1</fullName>
    </alternativeName>
</protein>
<comment type="similarity">
    <text evidence="1">Belongs to the palmitoyl-protein thioesterase family.</text>
</comment>
<dbReference type="PANTHER" id="PTHR11247:SF8">
    <property type="entry name" value="PALMITOYL-PROTEIN THIOESTERASE 1"/>
    <property type="match status" value="1"/>
</dbReference>
<dbReference type="PANTHER" id="PTHR11247">
    <property type="entry name" value="PALMITOYL-PROTEIN THIOESTERASE/DOLICHYLDIPHOSPHATASE 1"/>
    <property type="match status" value="1"/>
</dbReference>
<dbReference type="Pfam" id="PF02089">
    <property type="entry name" value="Palm_thioest"/>
    <property type="match status" value="1"/>
</dbReference>
<accession>F4PRM6</accession>
<evidence type="ECO:0000256" key="3">
    <source>
        <dbReference type="ARBA" id="ARBA00014212"/>
    </source>
</evidence>
<dbReference type="PRINTS" id="PR00414">
    <property type="entry name" value="PPTHIESTRASE"/>
</dbReference>
<dbReference type="GO" id="GO:0008474">
    <property type="term" value="F:palmitoyl-(protein) hydrolase activity"/>
    <property type="evidence" value="ECO:0007669"/>
    <property type="project" value="UniProtKB-EC"/>
</dbReference>
<keyword evidence="5" id="KW-0378">Hydrolase</keyword>
<evidence type="ECO:0000256" key="4">
    <source>
        <dbReference type="ARBA" id="ARBA00022729"/>
    </source>
</evidence>
<name>F4PRM6_CACFS</name>
<dbReference type="InterPro" id="IPR002472">
    <property type="entry name" value="Palm_thioest"/>
</dbReference>
<evidence type="ECO:0000256" key="7">
    <source>
        <dbReference type="ARBA" id="ARBA00023180"/>
    </source>
</evidence>
<evidence type="ECO:0000313" key="10">
    <source>
        <dbReference type="Proteomes" id="UP000007797"/>
    </source>
</evidence>